<dbReference type="SUPFAM" id="SSF56784">
    <property type="entry name" value="HAD-like"/>
    <property type="match status" value="1"/>
</dbReference>
<dbReference type="SFLD" id="SFLDG00002">
    <property type="entry name" value="C1.7:_P-type_atpase_like"/>
    <property type="match status" value="1"/>
</dbReference>
<organism evidence="12 13">
    <name type="scientific">Phycicoccus endophyticus</name>
    <dbReference type="NCBI Taxonomy" id="1690220"/>
    <lineage>
        <taxon>Bacteria</taxon>
        <taxon>Bacillati</taxon>
        <taxon>Actinomycetota</taxon>
        <taxon>Actinomycetes</taxon>
        <taxon>Micrococcales</taxon>
        <taxon>Intrasporangiaceae</taxon>
        <taxon>Phycicoccus</taxon>
    </lineage>
</organism>
<feature type="transmembrane region" description="Helical" evidence="10">
    <location>
        <begin position="797"/>
        <end position="819"/>
    </location>
</feature>
<keyword evidence="8 10" id="KW-0472">Membrane</keyword>
<dbReference type="AlphaFoldDB" id="A0A7G9R6B0"/>
<reference evidence="12 13" key="1">
    <citation type="submission" date="2020-08" db="EMBL/GenBank/DDBJ databases">
        <title>Genome sequence of Phycicoccus endophyticus JCM 31784T.</title>
        <authorList>
            <person name="Hyun D.-W."/>
            <person name="Bae J.-W."/>
        </authorList>
    </citation>
    <scope>NUCLEOTIDE SEQUENCE [LARGE SCALE GENOMIC DNA]</scope>
    <source>
        <strain evidence="12 13">JCM 31784</strain>
    </source>
</reference>
<evidence type="ECO:0000256" key="3">
    <source>
        <dbReference type="ARBA" id="ARBA00022692"/>
    </source>
</evidence>
<dbReference type="Proteomes" id="UP000515976">
    <property type="component" value="Chromosome"/>
</dbReference>
<dbReference type="GO" id="GO:0005524">
    <property type="term" value="F:ATP binding"/>
    <property type="evidence" value="ECO:0007669"/>
    <property type="project" value="UniProtKB-KW"/>
</dbReference>
<feature type="transmembrane region" description="Helical" evidence="10">
    <location>
        <begin position="87"/>
        <end position="106"/>
    </location>
</feature>
<dbReference type="InterPro" id="IPR001757">
    <property type="entry name" value="P_typ_ATPase"/>
</dbReference>
<dbReference type="PROSITE" id="PS00154">
    <property type="entry name" value="ATPASE_E1_E2"/>
    <property type="match status" value="1"/>
</dbReference>
<feature type="transmembrane region" description="Helical" evidence="10">
    <location>
        <begin position="252"/>
        <end position="269"/>
    </location>
</feature>
<dbReference type="InterPro" id="IPR044492">
    <property type="entry name" value="P_typ_ATPase_HD_dom"/>
</dbReference>
<evidence type="ECO:0000256" key="10">
    <source>
        <dbReference type="SAM" id="Phobius"/>
    </source>
</evidence>
<dbReference type="PRINTS" id="PR00119">
    <property type="entry name" value="CATATPASE"/>
</dbReference>
<dbReference type="InterPro" id="IPR023298">
    <property type="entry name" value="ATPase_P-typ_TM_dom_sf"/>
</dbReference>
<dbReference type="InterPro" id="IPR018303">
    <property type="entry name" value="ATPase_P-typ_P_site"/>
</dbReference>
<accession>A0A7G9R6B0</accession>
<dbReference type="SUPFAM" id="SSF81653">
    <property type="entry name" value="Calcium ATPase, transduction domain A"/>
    <property type="match status" value="1"/>
</dbReference>
<feature type="transmembrane region" description="Helical" evidence="10">
    <location>
        <begin position="731"/>
        <end position="760"/>
    </location>
</feature>
<evidence type="ECO:0000256" key="2">
    <source>
        <dbReference type="ARBA" id="ARBA00005675"/>
    </source>
</evidence>
<dbReference type="Gene3D" id="3.40.1110.10">
    <property type="entry name" value="Calcium-transporting ATPase, cytoplasmic domain N"/>
    <property type="match status" value="1"/>
</dbReference>
<dbReference type="SFLD" id="SFLDS00003">
    <property type="entry name" value="Haloacid_Dehalogenase"/>
    <property type="match status" value="1"/>
</dbReference>
<evidence type="ECO:0000256" key="9">
    <source>
        <dbReference type="ARBA" id="ARBA00049360"/>
    </source>
</evidence>
<dbReference type="PANTHER" id="PTHR42861">
    <property type="entry name" value="CALCIUM-TRANSPORTING ATPASE"/>
    <property type="match status" value="1"/>
</dbReference>
<comment type="similarity">
    <text evidence="2">Belongs to the cation transport ATPase (P-type) (TC 3.A.3) family. Type IIA subfamily.</text>
</comment>
<dbReference type="KEGG" id="pei:H9L10_15490"/>
<keyword evidence="4" id="KW-0547">Nucleotide-binding</keyword>
<dbReference type="Pfam" id="PF00690">
    <property type="entry name" value="Cation_ATPase_N"/>
    <property type="match status" value="1"/>
</dbReference>
<comment type="subcellular location">
    <subcellularLocation>
        <location evidence="1">Cell membrane</location>
        <topology evidence="1">Multi-pass membrane protein</topology>
    </subcellularLocation>
</comment>
<dbReference type="EMBL" id="CP060712">
    <property type="protein sequence ID" value="QNN51135.1"/>
    <property type="molecule type" value="Genomic_DNA"/>
</dbReference>
<dbReference type="Pfam" id="PF00689">
    <property type="entry name" value="Cation_ATPase_C"/>
    <property type="match status" value="1"/>
</dbReference>
<evidence type="ECO:0000256" key="1">
    <source>
        <dbReference type="ARBA" id="ARBA00004651"/>
    </source>
</evidence>
<dbReference type="SFLD" id="SFLDF00027">
    <property type="entry name" value="p-type_atpase"/>
    <property type="match status" value="1"/>
</dbReference>
<dbReference type="FunFam" id="3.40.50.1000:FF:000001">
    <property type="entry name" value="Phospholipid-transporting ATPase IC"/>
    <property type="match status" value="1"/>
</dbReference>
<name>A0A7G9R6B0_9MICO</name>
<feature type="domain" description="Cation-transporting P-type ATPase N-terminal" evidence="11">
    <location>
        <begin position="9"/>
        <end position="83"/>
    </location>
</feature>
<comment type="catalytic activity">
    <reaction evidence="9">
        <text>ATP + H2O = ADP + phosphate + H(+)</text>
        <dbReference type="Rhea" id="RHEA:13065"/>
        <dbReference type="ChEBI" id="CHEBI:15377"/>
        <dbReference type="ChEBI" id="CHEBI:15378"/>
        <dbReference type="ChEBI" id="CHEBI:30616"/>
        <dbReference type="ChEBI" id="CHEBI:43474"/>
        <dbReference type="ChEBI" id="CHEBI:456216"/>
    </reaction>
</comment>
<dbReference type="GO" id="GO:0005886">
    <property type="term" value="C:plasma membrane"/>
    <property type="evidence" value="ECO:0007669"/>
    <property type="project" value="UniProtKB-SubCell"/>
</dbReference>
<keyword evidence="5" id="KW-0067">ATP-binding</keyword>
<dbReference type="FunFam" id="3.40.50.1000:FF:000028">
    <property type="entry name" value="Calcium-transporting P-type ATPase, putative"/>
    <property type="match status" value="1"/>
</dbReference>
<dbReference type="Gene3D" id="2.70.150.10">
    <property type="entry name" value="Calcium-transporting ATPase, cytoplasmic transduction domain A"/>
    <property type="match status" value="1"/>
</dbReference>
<keyword evidence="13" id="KW-1185">Reference proteome</keyword>
<evidence type="ECO:0000256" key="5">
    <source>
        <dbReference type="ARBA" id="ARBA00022840"/>
    </source>
</evidence>
<dbReference type="InterPro" id="IPR004014">
    <property type="entry name" value="ATPase_P-typ_cation-transptr_N"/>
</dbReference>
<dbReference type="InterPro" id="IPR036412">
    <property type="entry name" value="HAD-like_sf"/>
</dbReference>
<dbReference type="Pfam" id="PF00122">
    <property type="entry name" value="E1-E2_ATPase"/>
    <property type="match status" value="1"/>
</dbReference>
<dbReference type="GO" id="GO:0016887">
    <property type="term" value="F:ATP hydrolysis activity"/>
    <property type="evidence" value="ECO:0007669"/>
    <property type="project" value="InterPro"/>
</dbReference>
<keyword evidence="3 10" id="KW-0812">Transmembrane</keyword>
<dbReference type="NCBIfam" id="TIGR01494">
    <property type="entry name" value="ATPase_P-type"/>
    <property type="match status" value="2"/>
</dbReference>
<evidence type="ECO:0000256" key="8">
    <source>
        <dbReference type="ARBA" id="ARBA00023136"/>
    </source>
</evidence>
<dbReference type="InterPro" id="IPR006068">
    <property type="entry name" value="ATPase_P-typ_cation-transptr_C"/>
</dbReference>
<evidence type="ECO:0000256" key="6">
    <source>
        <dbReference type="ARBA" id="ARBA00022967"/>
    </source>
</evidence>
<feature type="transmembrane region" description="Helical" evidence="10">
    <location>
        <begin position="63"/>
        <end position="81"/>
    </location>
</feature>
<dbReference type="PRINTS" id="PR00120">
    <property type="entry name" value="HATPASE"/>
</dbReference>
<keyword evidence="7 10" id="KW-1133">Transmembrane helix</keyword>
<evidence type="ECO:0000313" key="13">
    <source>
        <dbReference type="Proteomes" id="UP000515976"/>
    </source>
</evidence>
<dbReference type="InterPro" id="IPR059000">
    <property type="entry name" value="ATPase_P-type_domA"/>
</dbReference>
<proteinExistence type="inferred from homology"/>
<keyword evidence="6" id="KW-1278">Translocase</keyword>
<sequence>MSQAHGSTAWHTLPAEVVAERVGADAVHGLSAEEAAARLARSGPNVLPEGGGRRLRDLVLEQLRDVMILLLLAAAVVSGLLGDVVDTVAIVVILVLNGVIGVVQGYRAERALEALRALAAPRAAVVRDGRPLDVDSAEVVVGDLVLLEAGTVVAADLRLVDGAALQVAEAALTGESVPVSKSVRPVEDATAHVGDRTCMVHRGTEVTAGRGAGVVVATGTDTEIGRVAQLMTSTDEVRTPLQRRLSHLSSRLAVAVVVISAVVFVSGLLRGEDPLQMLLTAVSLAVAAVPEALPAVVTISLALGASAMVRQQALVRRLPAVETLGSVTYICSDKTGTLTRNRMSVEETWTPGGDLPGLSRALVACNDAVLLDGEASGGRGDPTELALLHYAAEGAGGGPDVAPVPRRAEIPFDAERRRMLTVHDAAVGEPGGYVAYAKGAPEVLLPRCAADPATRARAEERARRMAGDGLRVLAVARRGLDRLPEDLADVEDGMTLLGLVGLLDPPREEAAAAVAECRAAGIVPVMITGDHPDTAHAVAARVGVAEADHDATDVLTGRELAALDDAGLASRVLDARVYARVDPEQKIRIVRALQADGQVAAMTGDGVNDAPALRQADIGVAMGAGGTDVARGASAMVLLDDNFATIVSAVREGRRIYDNIRRFVKYTLTSNAGEIWVMFLGPLLGLPLPLLPLQILWINLVTDGLPGLALAREPAEPTVMRRPPRPPGESIFAHGVVWHIGWVGLLIGGVSLGGMAWAYLAGEDNWQTVVFTVLVLAQLGHSLAVRSETQPSFGRRFATNPALLGAVVLTVGLQLAVVYLPWLQGVFRTDALSAAQLAVCVALALVVPAAVEVEKTLVRRGLLYARPAAPVA</sequence>
<evidence type="ECO:0000256" key="4">
    <source>
        <dbReference type="ARBA" id="ARBA00022741"/>
    </source>
</evidence>
<gene>
    <name evidence="12" type="ORF">H9L10_15490</name>
</gene>
<protein>
    <submittedName>
        <fullName evidence="12">Cation-transporting P-type ATPase</fullName>
    </submittedName>
</protein>
<dbReference type="InterPro" id="IPR008250">
    <property type="entry name" value="ATPase_P-typ_transduc_dom_A_sf"/>
</dbReference>
<dbReference type="SUPFAM" id="SSF81665">
    <property type="entry name" value="Calcium ATPase, transmembrane domain M"/>
    <property type="match status" value="1"/>
</dbReference>
<dbReference type="Pfam" id="PF13246">
    <property type="entry name" value="Cation_ATPase"/>
    <property type="match status" value="1"/>
</dbReference>
<dbReference type="Gene3D" id="3.40.50.1000">
    <property type="entry name" value="HAD superfamily/HAD-like"/>
    <property type="match status" value="1"/>
</dbReference>
<dbReference type="Gene3D" id="1.20.1110.10">
    <property type="entry name" value="Calcium-transporting ATPase, transmembrane domain"/>
    <property type="match status" value="2"/>
</dbReference>
<feature type="transmembrane region" description="Helical" evidence="10">
    <location>
        <begin position="831"/>
        <end position="851"/>
    </location>
</feature>
<dbReference type="InterPro" id="IPR023299">
    <property type="entry name" value="ATPase_P-typ_cyto_dom_N"/>
</dbReference>
<feature type="transmembrane region" description="Helical" evidence="10">
    <location>
        <begin position="281"/>
        <end position="309"/>
    </location>
</feature>
<evidence type="ECO:0000256" key="7">
    <source>
        <dbReference type="ARBA" id="ARBA00022989"/>
    </source>
</evidence>
<dbReference type="SMART" id="SM00831">
    <property type="entry name" value="Cation_ATPase_N"/>
    <property type="match status" value="1"/>
</dbReference>
<dbReference type="InterPro" id="IPR023214">
    <property type="entry name" value="HAD_sf"/>
</dbReference>
<evidence type="ECO:0000259" key="11">
    <source>
        <dbReference type="SMART" id="SM00831"/>
    </source>
</evidence>
<evidence type="ECO:0000313" key="12">
    <source>
        <dbReference type="EMBL" id="QNN51135.1"/>
    </source>
</evidence>